<keyword evidence="1" id="KW-0472">Membrane</keyword>
<dbReference type="RefSeq" id="WP_145057610.1">
    <property type="nucleotide sequence ID" value="NZ_CP036263.1"/>
</dbReference>
<feature type="transmembrane region" description="Helical" evidence="1">
    <location>
        <begin position="43"/>
        <end position="62"/>
    </location>
</feature>
<keyword evidence="1" id="KW-0812">Transmembrane</keyword>
<feature type="transmembrane region" description="Helical" evidence="1">
    <location>
        <begin position="114"/>
        <end position="134"/>
    </location>
</feature>
<accession>A0A517MR12</accession>
<keyword evidence="3" id="KW-1185">Reference proteome</keyword>
<keyword evidence="1" id="KW-1133">Transmembrane helix</keyword>
<dbReference type="Proteomes" id="UP000319852">
    <property type="component" value="Chromosome"/>
</dbReference>
<protein>
    <recommendedName>
        <fullName evidence="4">Transmembrane protein</fullName>
    </recommendedName>
</protein>
<sequence length="151" mass="16362">MSMNENRPPWWVALIFGAVGSAMMLVAVGAIPLLEEDFQEDPAWLLFVCGILFAAAGVSLVLPTEPRWLRLIVVASVPLCMSILGAWAACSYDARLDDEGFQLPFVSEETNTTIGRVIFGMGAVFCLWLTTMALRGKGHVVGDQGDEDPSN</sequence>
<proteinExistence type="predicted"/>
<feature type="transmembrane region" description="Helical" evidence="1">
    <location>
        <begin position="12"/>
        <end position="31"/>
    </location>
</feature>
<evidence type="ECO:0000313" key="2">
    <source>
        <dbReference type="EMBL" id="QDS97323.1"/>
    </source>
</evidence>
<evidence type="ECO:0000256" key="1">
    <source>
        <dbReference type="SAM" id="Phobius"/>
    </source>
</evidence>
<name>A0A517MR12_9BACT</name>
<reference evidence="2 3" key="1">
    <citation type="submission" date="2019-02" db="EMBL/GenBank/DDBJ databases">
        <title>Deep-cultivation of Planctomycetes and their phenomic and genomic characterization uncovers novel biology.</title>
        <authorList>
            <person name="Wiegand S."/>
            <person name="Jogler M."/>
            <person name="Boedeker C."/>
            <person name="Pinto D."/>
            <person name="Vollmers J."/>
            <person name="Rivas-Marin E."/>
            <person name="Kohn T."/>
            <person name="Peeters S.H."/>
            <person name="Heuer A."/>
            <person name="Rast P."/>
            <person name="Oberbeckmann S."/>
            <person name="Bunk B."/>
            <person name="Jeske O."/>
            <person name="Meyerdierks A."/>
            <person name="Storesund J.E."/>
            <person name="Kallscheuer N."/>
            <person name="Luecker S."/>
            <person name="Lage O.M."/>
            <person name="Pohl T."/>
            <person name="Merkel B.J."/>
            <person name="Hornburger P."/>
            <person name="Mueller R.-W."/>
            <person name="Bruemmer F."/>
            <person name="Labrenz M."/>
            <person name="Spormann A.M."/>
            <person name="Op den Camp H."/>
            <person name="Overmann J."/>
            <person name="Amann R."/>
            <person name="Jetten M.S.M."/>
            <person name="Mascher T."/>
            <person name="Medema M.H."/>
            <person name="Devos D.P."/>
            <person name="Kaster A.-K."/>
            <person name="Ovreas L."/>
            <person name="Rohde M."/>
            <person name="Galperin M.Y."/>
            <person name="Jogler C."/>
        </authorList>
    </citation>
    <scope>NUCLEOTIDE SEQUENCE [LARGE SCALE GENOMIC DNA]</scope>
    <source>
        <strain evidence="2 3">HG15A2</strain>
    </source>
</reference>
<gene>
    <name evidence="2" type="ORF">HG15A2_05840</name>
</gene>
<dbReference type="AlphaFoldDB" id="A0A517MR12"/>
<organism evidence="2 3">
    <name type="scientific">Adhaeretor mobilis</name>
    <dbReference type="NCBI Taxonomy" id="1930276"/>
    <lineage>
        <taxon>Bacteria</taxon>
        <taxon>Pseudomonadati</taxon>
        <taxon>Planctomycetota</taxon>
        <taxon>Planctomycetia</taxon>
        <taxon>Pirellulales</taxon>
        <taxon>Lacipirellulaceae</taxon>
        <taxon>Adhaeretor</taxon>
    </lineage>
</organism>
<evidence type="ECO:0000313" key="3">
    <source>
        <dbReference type="Proteomes" id="UP000319852"/>
    </source>
</evidence>
<evidence type="ECO:0008006" key="4">
    <source>
        <dbReference type="Google" id="ProtNLM"/>
    </source>
</evidence>
<dbReference type="EMBL" id="CP036263">
    <property type="protein sequence ID" value="QDS97323.1"/>
    <property type="molecule type" value="Genomic_DNA"/>
</dbReference>
<dbReference type="KEGG" id="amob:HG15A2_05840"/>
<feature type="transmembrane region" description="Helical" evidence="1">
    <location>
        <begin position="69"/>
        <end position="94"/>
    </location>
</feature>
<dbReference type="OrthoDB" id="1525271at2"/>